<evidence type="ECO:0000313" key="1">
    <source>
        <dbReference type="EMBL" id="CAC5359975.1"/>
    </source>
</evidence>
<protein>
    <submittedName>
        <fullName evidence="1">Uncharacterized protein</fullName>
    </submittedName>
</protein>
<dbReference type="Proteomes" id="UP000507470">
    <property type="component" value="Unassembled WGS sequence"/>
</dbReference>
<gene>
    <name evidence="1" type="ORF">MCOR_2621</name>
</gene>
<proteinExistence type="predicted"/>
<dbReference type="OrthoDB" id="6605720at2759"/>
<evidence type="ECO:0000313" key="2">
    <source>
        <dbReference type="Proteomes" id="UP000507470"/>
    </source>
</evidence>
<name>A0A6J8A1T2_MYTCO</name>
<keyword evidence="2" id="KW-1185">Reference proteome</keyword>
<reference evidence="1 2" key="1">
    <citation type="submission" date="2020-06" db="EMBL/GenBank/DDBJ databases">
        <authorList>
            <person name="Li R."/>
            <person name="Bekaert M."/>
        </authorList>
    </citation>
    <scope>NUCLEOTIDE SEQUENCE [LARGE SCALE GENOMIC DNA]</scope>
    <source>
        <strain evidence="2">wild</strain>
    </source>
</reference>
<accession>A0A6J8A1T2</accession>
<dbReference type="AlphaFoldDB" id="A0A6J8A1T2"/>
<organism evidence="1 2">
    <name type="scientific">Mytilus coruscus</name>
    <name type="common">Sea mussel</name>
    <dbReference type="NCBI Taxonomy" id="42192"/>
    <lineage>
        <taxon>Eukaryota</taxon>
        <taxon>Metazoa</taxon>
        <taxon>Spiralia</taxon>
        <taxon>Lophotrochozoa</taxon>
        <taxon>Mollusca</taxon>
        <taxon>Bivalvia</taxon>
        <taxon>Autobranchia</taxon>
        <taxon>Pteriomorphia</taxon>
        <taxon>Mytilida</taxon>
        <taxon>Mytiloidea</taxon>
        <taxon>Mytilidae</taxon>
        <taxon>Mytilinae</taxon>
        <taxon>Mytilus</taxon>
    </lineage>
</organism>
<dbReference type="EMBL" id="CACVKT020000540">
    <property type="protein sequence ID" value="CAC5359975.1"/>
    <property type="molecule type" value="Genomic_DNA"/>
</dbReference>
<sequence>MSSAFDIIQNTEVADLRMGGPTIFTPAEEAELAIHCIAMADKGYGYIYAGKLWKLLQKCLGQRIEISNLQNIGFMDFYPEIHRLKWSNQNDVKKKEIRSDLNILPHILRNLRTFLTSITSSMNQLKFGTLIKLILNPEFHKHMHENPNSVVTREQLPVFVNTACKSSTTVSNIMSGFRKTGIFNPEVVKKSSSDSVPTAAALSIVHVPTHQHERKGKT</sequence>